<accession>A0ABW5MWA2</accession>
<gene>
    <name evidence="6" type="ORF">ACFSQJ_08780</name>
</gene>
<dbReference type="Proteomes" id="UP001597526">
    <property type="component" value="Unassembled WGS sequence"/>
</dbReference>
<evidence type="ECO:0000259" key="5">
    <source>
        <dbReference type="Pfam" id="PF01625"/>
    </source>
</evidence>
<evidence type="ECO:0000256" key="2">
    <source>
        <dbReference type="ARBA" id="ARBA00023002"/>
    </source>
</evidence>
<dbReference type="InterPro" id="IPR002569">
    <property type="entry name" value="Met_Sox_Rdtase_MsrA_dom"/>
</dbReference>
<proteinExistence type="predicted"/>
<comment type="caution">
    <text evidence="6">The sequence shown here is derived from an EMBL/GenBank/DDBJ whole genome shotgun (WGS) entry which is preliminary data.</text>
</comment>
<dbReference type="Pfam" id="PF01625">
    <property type="entry name" value="PMSR"/>
    <property type="match status" value="1"/>
</dbReference>
<dbReference type="Gene3D" id="3.30.1060.10">
    <property type="entry name" value="Peptide methionine sulphoxide reductase MsrA"/>
    <property type="match status" value="1"/>
</dbReference>
<reference evidence="7" key="1">
    <citation type="journal article" date="2019" name="Int. J. Syst. Evol. Microbiol.">
        <title>The Global Catalogue of Microorganisms (GCM) 10K type strain sequencing project: providing services to taxonomists for standard genome sequencing and annotation.</title>
        <authorList>
            <consortium name="The Broad Institute Genomics Platform"/>
            <consortium name="The Broad Institute Genome Sequencing Center for Infectious Disease"/>
            <person name="Wu L."/>
            <person name="Ma J."/>
        </authorList>
    </citation>
    <scope>NUCLEOTIDE SEQUENCE [LARGE SCALE GENOMIC DNA]</scope>
    <source>
        <strain evidence="7">KCTC 52368</strain>
    </source>
</reference>
<dbReference type="RefSeq" id="WP_377766576.1">
    <property type="nucleotide sequence ID" value="NZ_JBHULB010000008.1"/>
</dbReference>
<dbReference type="PANTHER" id="PTHR43774">
    <property type="entry name" value="PEPTIDE METHIONINE SULFOXIDE REDUCTASE"/>
    <property type="match status" value="1"/>
</dbReference>
<comment type="catalytic activity">
    <reaction evidence="4">
        <text>[thioredoxin]-disulfide + L-methionine + H2O = L-methionine (S)-S-oxide + [thioredoxin]-dithiol</text>
        <dbReference type="Rhea" id="RHEA:19993"/>
        <dbReference type="Rhea" id="RHEA-COMP:10698"/>
        <dbReference type="Rhea" id="RHEA-COMP:10700"/>
        <dbReference type="ChEBI" id="CHEBI:15377"/>
        <dbReference type="ChEBI" id="CHEBI:29950"/>
        <dbReference type="ChEBI" id="CHEBI:50058"/>
        <dbReference type="ChEBI" id="CHEBI:57844"/>
        <dbReference type="ChEBI" id="CHEBI:58772"/>
        <dbReference type="EC" id="1.8.4.11"/>
    </reaction>
</comment>
<dbReference type="SUPFAM" id="SSF55068">
    <property type="entry name" value="Peptide methionine sulfoxide reductase"/>
    <property type="match status" value="1"/>
</dbReference>
<evidence type="ECO:0000313" key="6">
    <source>
        <dbReference type="EMBL" id="MFD2587023.1"/>
    </source>
</evidence>
<dbReference type="EMBL" id="JBHULB010000008">
    <property type="protein sequence ID" value="MFD2587023.1"/>
    <property type="molecule type" value="Genomic_DNA"/>
</dbReference>
<name>A0ABW5MWA2_9FLAO</name>
<dbReference type="EC" id="1.8.4.11" evidence="1"/>
<comment type="catalytic activity">
    <reaction evidence="3">
        <text>L-methionyl-[protein] + [thioredoxin]-disulfide + H2O = L-methionyl-(S)-S-oxide-[protein] + [thioredoxin]-dithiol</text>
        <dbReference type="Rhea" id="RHEA:14217"/>
        <dbReference type="Rhea" id="RHEA-COMP:10698"/>
        <dbReference type="Rhea" id="RHEA-COMP:10700"/>
        <dbReference type="Rhea" id="RHEA-COMP:12313"/>
        <dbReference type="Rhea" id="RHEA-COMP:12315"/>
        <dbReference type="ChEBI" id="CHEBI:15377"/>
        <dbReference type="ChEBI" id="CHEBI:16044"/>
        <dbReference type="ChEBI" id="CHEBI:29950"/>
        <dbReference type="ChEBI" id="CHEBI:44120"/>
        <dbReference type="ChEBI" id="CHEBI:50058"/>
        <dbReference type="EC" id="1.8.4.11"/>
    </reaction>
</comment>
<keyword evidence="7" id="KW-1185">Reference proteome</keyword>
<sequence>MRRITKIGFGGGCHWCTEAVFQSLKGVHKVEQGFIAGQDENSSFSEAVIVSYNAEEIPLKVLIEVHLRTHNSTSAHAMRRKYRSAIYTFNDGMFGYAESYLKELQSDFGQNLITKVCHFKAFKPSQEAFQDYFYSNPEKPFCETYISPKLEVLLTKFASYADKNKINRHHEVK</sequence>
<feature type="domain" description="Peptide methionine sulphoxide reductase MsrA" evidence="5">
    <location>
        <begin position="7"/>
        <end position="142"/>
    </location>
</feature>
<dbReference type="InterPro" id="IPR036509">
    <property type="entry name" value="Met_Sox_Rdtase_MsrA_sf"/>
</dbReference>
<evidence type="ECO:0000256" key="3">
    <source>
        <dbReference type="ARBA" id="ARBA00047806"/>
    </source>
</evidence>
<dbReference type="GO" id="GO:0008113">
    <property type="term" value="F:peptide-methionine (S)-S-oxide reductase activity"/>
    <property type="evidence" value="ECO:0007669"/>
    <property type="project" value="UniProtKB-EC"/>
</dbReference>
<dbReference type="PANTHER" id="PTHR43774:SF1">
    <property type="entry name" value="PEPTIDE METHIONINE SULFOXIDE REDUCTASE MSRA 2"/>
    <property type="match status" value="1"/>
</dbReference>
<protein>
    <recommendedName>
        <fullName evidence="1">peptide-methionine (S)-S-oxide reductase</fullName>
        <ecNumber evidence="1">1.8.4.11</ecNumber>
    </recommendedName>
</protein>
<evidence type="ECO:0000256" key="1">
    <source>
        <dbReference type="ARBA" id="ARBA00012502"/>
    </source>
</evidence>
<organism evidence="6 7">
    <name type="scientific">Croceitalea marina</name>
    <dbReference type="NCBI Taxonomy" id="1775166"/>
    <lineage>
        <taxon>Bacteria</taxon>
        <taxon>Pseudomonadati</taxon>
        <taxon>Bacteroidota</taxon>
        <taxon>Flavobacteriia</taxon>
        <taxon>Flavobacteriales</taxon>
        <taxon>Flavobacteriaceae</taxon>
        <taxon>Croceitalea</taxon>
    </lineage>
</organism>
<evidence type="ECO:0000256" key="4">
    <source>
        <dbReference type="ARBA" id="ARBA00048782"/>
    </source>
</evidence>
<evidence type="ECO:0000313" key="7">
    <source>
        <dbReference type="Proteomes" id="UP001597526"/>
    </source>
</evidence>
<keyword evidence="2 6" id="KW-0560">Oxidoreductase</keyword>